<proteinExistence type="predicted"/>
<sequence>MPVSTRSANTQAAKKAQMAEAKVKEKKKEQHQTALAVMELEMEGKEREIRKRPSDLSSLSDNEVVVEETPKPKKKKRVTKEPLRAEVETAKTRLARSDVEDAVSEAPSSMSTATEEYAVPQSHRSFTHSLPPYISTTPLTLPPSP</sequence>
<keyword evidence="2" id="KW-1185">Reference proteome</keyword>
<reference evidence="1" key="1">
    <citation type="submission" date="2022-08" db="EMBL/GenBank/DDBJ databases">
        <title>Genome Sequence of Pycnoporus sanguineus.</title>
        <authorList>
            <person name="Buettner E."/>
        </authorList>
    </citation>
    <scope>NUCLEOTIDE SEQUENCE</scope>
    <source>
        <strain evidence="1">CG-C14</strain>
    </source>
</reference>
<organism evidence="1 2">
    <name type="scientific">Trametes sanguinea</name>
    <dbReference type="NCBI Taxonomy" id="158606"/>
    <lineage>
        <taxon>Eukaryota</taxon>
        <taxon>Fungi</taxon>
        <taxon>Dikarya</taxon>
        <taxon>Basidiomycota</taxon>
        <taxon>Agaricomycotina</taxon>
        <taxon>Agaricomycetes</taxon>
        <taxon>Polyporales</taxon>
        <taxon>Polyporaceae</taxon>
        <taxon>Trametes</taxon>
    </lineage>
</organism>
<gene>
    <name evidence="1" type="ORF">NUW54_g12779</name>
</gene>
<name>A0ACC1MTN7_9APHY</name>
<protein>
    <submittedName>
        <fullName evidence="1">Uncharacterized protein</fullName>
    </submittedName>
</protein>
<evidence type="ECO:0000313" key="2">
    <source>
        <dbReference type="Proteomes" id="UP001144978"/>
    </source>
</evidence>
<comment type="caution">
    <text evidence="1">The sequence shown here is derived from an EMBL/GenBank/DDBJ whole genome shotgun (WGS) entry which is preliminary data.</text>
</comment>
<dbReference type="EMBL" id="JANSHE010005595">
    <property type="protein sequence ID" value="KAJ2970210.1"/>
    <property type="molecule type" value="Genomic_DNA"/>
</dbReference>
<evidence type="ECO:0000313" key="1">
    <source>
        <dbReference type="EMBL" id="KAJ2970210.1"/>
    </source>
</evidence>
<dbReference type="Proteomes" id="UP001144978">
    <property type="component" value="Unassembled WGS sequence"/>
</dbReference>
<accession>A0ACC1MTN7</accession>